<feature type="compositionally biased region" description="Gly residues" evidence="7">
    <location>
        <begin position="16"/>
        <end position="25"/>
    </location>
</feature>
<feature type="domain" description="Band 7" evidence="8">
    <location>
        <begin position="89"/>
        <end position="265"/>
    </location>
</feature>
<feature type="compositionally biased region" description="Basic and acidic residues" evidence="7">
    <location>
        <begin position="32"/>
        <end position="41"/>
    </location>
</feature>
<dbReference type="PANTHER" id="PTHR43327:SF2">
    <property type="entry name" value="MODULATOR OF FTSH PROTEASE HFLK"/>
    <property type="match status" value="1"/>
</dbReference>
<feature type="region of interest" description="Disordered" evidence="7">
    <location>
        <begin position="372"/>
        <end position="417"/>
    </location>
</feature>
<dbReference type="EMBL" id="VMKP01000002">
    <property type="protein sequence ID" value="TVO65519.1"/>
    <property type="molecule type" value="Genomic_DNA"/>
</dbReference>
<keyword evidence="3 6" id="KW-0812">Transmembrane</keyword>
<gene>
    <name evidence="9" type="primary">hflK</name>
    <name evidence="9" type="ORF">FPL11_05480</name>
</gene>
<dbReference type="Proteomes" id="UP000316688">
    <property type="component" value="Unassembled WGS sequence"/>
</dbReference>
<dbReference type="InterPro" id="IPR036013">
    <property type="entry name" value="Band_7/SPFH_dom_sf"/>
</dbReference>
<feature type="compositionally biased region" description="Gly residues" evidence="7">
    <location>
        <begin position="48"/>
        <end position="67"/>
    </location>
</feature>
<reference evidence="9 10" key="1">
    <citation type="submission" date="2019-07" db="EMBL/GenBank/DDBJ databases">
        <title>Reclasification of Spiribacter aquaticus.</title>
        <authorList>
            <person name="Leon M.J."/>
            <person name="Sanchez-Porro C."/>
            <person name="Ventosa A."/>
        </authorList>
    </citation>
    <scope>NUCLEOTIDE SEQUENCE [LARGE SCALE GENOMIC DNA]</scope>
    <source>
        <strain evidence="9 10">SP30</strain>
    </source>
</reference>
<feature type="region of interest" description="Disordered" evidence="7">
    <location>
        <begin position="1"/>
        <end position="67"/>
    </location>
</feature>
<dbReference type="InterPro" id="IPR020980">
    <property type="entry name" value="Membrane_HflK_N"/>
</dbReference>
<dbReference type="GO" id="GO:0006508">
    <property type="term" value="P:proteolysis"/>
    <property type="evidence" value="ECO:0007669"/>
    <property type="project" value="UniProtKB-KW"/>
</dbReference>
<dbReference type="Pfam" id="PF12221">
    <property type="entry name" value="HflK_N"/>
    <property type="match status" value="1"/>
</dbReference>
<evidence type="ECO:0000259" key="8">
    <source>
        <dbReference type="SMART" id="SM00244"/>
    </source>
</evidence>
<dbReference type="NCBIfam" id="TIGR01933">
    <property type="entry name" value="hflK"/>
    <property type="match status" value="1"/>
</dbReference>
<organism evidence="9 10">
    <name type="scientific">Spiribacter aquaticus</name>
    <dbReference type="NCBI Taxonomy" id="1935996"/>
    <lineage>
        <taxon>Bacteria</taxon>
        <taxon>Pseudomonadati</taxon>
        <taxon>Pseudomonadota</taxon>
        <taxon>Gammaproteobacteria</taxon>
        <taxon>Chromatiales</taxon>
        <taxon>Ectothiorhodospiraceae</taxon>
        <taxon>Spiribacter</taxon>
    </lineage>
</organism>
<dbReference type="CDD" id="cd03404">
    <property type="entry name" value="SPFH_HflK"/>
    <property type="match status" value="1"/>
</dbReference>
<sequence length="417" mass="44942">MAWNEPGGNNRDPWSSGGGNRGGNQGPPDLDEAIRKAKQRLEGLFGKKTGGGRGSGGSDGGRGSGGPGLPSAKGIGIIVAVLVGVWLLSGIYIVDQGTRGVVTRFGAYQETAGPGPHWHWPYPISAVQTVDVSQRRRVTVGYQAVAAQQTRPVLSEALMLTEDENIVNVQLAVQYTISDAADFIFNFVQPEATLKSVTESALREIVGKRNMDFVITEGRTEVAQQTRELVVETMEGYNTGINVVEVVIQDAQPPEQVQPAFEDAIKAREDRERLINQAEAYRNEVIPRAQGQAARLTEEAQGYTARIVQNARGDASRFSQQQQAYAQAPRVTRDRLYIDTMERVLGNTGKVLIDNESSQQLMYLPLDRMMRSGGASSSNSGDTAGSSMNNTVSSNSSSSGSQSSSASSGSLRMRETR</sequence>
<comment type="similarity">
    <text evidence="2 6">Belongs to the band 7/mec-2 family. HflK subfamily.</text>
</comment>
<feature type="compositionally biased region" description="Low complexity" evidence="7">
    <location>
        <begin position="372"/>
        <end position="410"/>
    </location>
</feature>
<evidence type="ECO:0000256" key="2">
    <source>
        <dbReference type="ARBA" id="ARBA00006971"/>
    </source>
</evidence>
<evidence type="ECO:0000256" key="3">
    <source>
        <dbReference type="ARBA" id="ARBA00022692"/>
    </source>
</evidence>
<dbReference type="SMART" id="SM00244">
    <property type="entry name" value="PHB"/>
    <property type="match status" value="1"/>
</dbReference>
<keyword evidence="4 6" id="KW-1133">Transmembrane helix</keyword>
<evidence type="ECO:0000256" key="4">
    <source>
        <dbReference type="ARBA" id="ARBA00022989"/>
    </source>
</evidence>
<evidence type="ECO:0000313" key="9">
    <source>
        <dbReference type="EMBL" id="TVO65519.1"/>
    </source>
</evidence>
<comment type="subcellular location">
    <subcellularLocation>
        <location evidence="1">Membrane</location>
        <topology evidence="1">Single-pass membrane protein</topology>
    </subcellularLocation>
</comment>
<feature type="transmembrane region" description="Helical" evidence="6">
    <location>
        <begin position="74"/>
        <end position="94"/>
    </location>
</feature>
<evidence type="ECO:0000313" key="10">
    <source>
        <dbReference type="Proteomes" id="UP000316688"/>
    </source>
</evidence>
<comment type="subunit">
    <text evidence="6">HflC and HflK may interact to form a multimeric complex.</text>
</comment>
<dbReference type="InterPro" id="IPR010201">
    <property type="entry name" value="HflK"/>
</dbReference>
<dbReference type="SUPFAM" id="SSF117892">
    <property type="entry name" value="Band 7/SPFH domain"/>
    <property type="match status" value="1"/>
</dbReference>
<accession>A0A557RK29</accession>
<dbReference type="Gene3D" id="3.30.479.30">
    <property type="entry name" value="Band 7 domain"/>
    <property type="match status" value="1"/>
</dbReference>
<protein>
    <recommendedName>
        <fullName evidence="6">Protein HflK</fullName>
    </recommendedName>
</protein>
<dbReference type="RefSeq" id="WP_144347738.1">
    <property type="nucleotide sequence ID" value="NZ_VMKP01000002.1"/>
</dbReference>
<keyword evidence="9" id="KW-0378">Hydrolase</keyword>
<dbReference type="InterPro" id="IPR050710">
    <property type="entry name" value="Band7/mec-2_domain"/>
</dbReference>
<comment type="function">
    <text evidence="6">HflC and HflK could encode or regulate a protease.</text>
</comment>
<evidence type="ECO:0000256" key="7">
    <source>
        <dbReference type="SAM" id="MobiDB-lite"/>
    </source>
</evidence>
<evidence type="ECO:0000256" key="1">
    <source>
        <dbReference type="ARBA" id="ARBA00004167"/>
    </source>
</evidence>
<keyword evidence="5 6" id="KW-0472">Membrane</keyword>
<evidence type="ECO:0000256" key="5">
    <source>
        <dbReference type="ARBA" id="ARBA00023136"/>
    </source>
</evidence>
<keyword evidence="9" id="KW-0645">Protease</keyword>
<dbReference type="PANTHER" id="PTHR43327">
    <property type="entry name" value="STOMATIN-LIKE PROTEIN 2, MITOCHONDRIAL"/>
    <property type="match status" value="1"/>
</dbReference>
<comment type="caution">
    <text evidence="9">The sequence shown here is derived from an EMBL/GenBank/DDBJ whole genome shotgun (WGS) entry which is preliminary data.</text>
</comment>
<dbReference type="Pfam" id="PF01145">
    <property type="entry name" value="Band_7"/>
    <property type="match status" value="1"/>
</dbReference>
<proteinExistence type="inferred from homology"/>
<name>A0A557RK29_9GAMM</name>
<dbReference type="AlphaFoldDB" id="A0A557RK29"/>
<dbReference type="GO" id="GO:0008233">
    <property type="term" value="F:peptidase activity"/>
    <property type="evidence" value="ECO:0007669"/>
    <property type="project" value="UniProtKB-KW"/>
</dbReference>
<dbReference type="GO" id="GO:0016020">
    <property type="term" value="C:membrane"/>
    <property type="evidence" value="ECO:0007669"/>
    <property type="project" value="UniProtKB-SubCell"/>
</dbReference>
<keyword evidence="10" id="KW-1185">Reference proteome</keyword>
<dbReference type="InterPro" id="IPR001107">
    <property type="entry name" value="Band_7"/>
</dbReference>
<evidence type="ECO:0000256" key="6">
    <source>
        <dbReference type="RuleBase" id="RU364113"/>
    </source>
</evidence>